<gene>
    <name evidence="1" type="ORF">CEXT_193951</name>
</gene>
<proteinExistence type="predicted"/>
<dbReference type="Proteomes" id="UP001054945">
    <property type="component" value="Unassembled WGS sequence"/>
</dbReference>
<evidence type="ECO:0000313" key="2">
    <source>
        <dbReference type="Proteomes" id="UP001054945"/>
    </source>
</evidence>
<name>A0AAV4UQQ1_CAEEX</name>
<dbReference type="AlphaFoldDB" id="A0AAV4UQQ1"/>
<sequence length="105" mass="12168">MAFLVGTLRKGGRLEGGGSIHKSPRIKVSFFRWMLNCCRDFLRVVSENGIGVFEISTLIRIFVLEASVVRKVRYSRVTHFTPQKIHSTNMQNNKNLKKCLFYIEF</sequence>
<comment type="caution">
    <text evidence="1">The sequence shown here is derived from an EMBL/GenBank/DDBJ whole genome shotgun (WGS) entry which is preliminary data.</text>
</comment>
<accession>A0AAV4UQQ1</accession>
<organism evidence="1 2">
    <name type="scientific">Caerostris extrusa</name>
    <name type="common">Bark spider</name>
    <name type="synonym">Caerostris bankana</name>
    <dbReference type="NCBI Taxonomy" id="172846"/>
    <lineage>
        <taxon>Eukaryota</taxon>
        <taxon>Metazoa</taxon>
        <taxon>Ecdysozoa</taxon>
        <taxon>Arthropoda</taxon>
        <taxon>Chelicerata</taxon>
        <taxon>Arachnida</taxon>
        <taxon>Araneae</taxon>
        <taxon>Araneomorphae</taxon>
        <taxon>Entelegynae</taxon>
        <taxon>Araneoidea</taxon>
        <taxon>Araneidae</taxon>
        <taxon>Caerostris</taxon>
    </lineage>
</organism>
<keyword evidence="2" id="KW-1185">Reference proteome</keyword>
<protein>
    <submittedName>
        <fullName evidence="1">Uncharacterized protein</fullName>
    </submittedName>
</protein>
<evidence type="ECO:0000313" key="1">
    <source>
        <dbReference type="EMBL" id="GIY60107.1"/>
    </source>
</evidence>
<dbReference type="EMBL" id="BPLR01013278">
    <property type="protein sequence ID" value="GIY60107.1"/>
    <property type="molecule type" value="Genomic_DNA"/>
</dbReference>
<reference evidence="1 2" key="1">
    <citation type="submission" date="2021-06" db="EMBL/GenBank/DDBJ databases">
        <title>Caerostris extrusa draft genome.</title>
        <authorList>
            <person name="Kono N."/>
            <person name="Arakawa K."/>
        </authorList>
    </citation>
    <scope>NUCLEOTIDE SEQUENCE [LARGE SCALE GENOMIC DNA]</scope>
</reference>